<keyword evidence="2" id="KW-1185">Reference proteome</keyword>
<gene>
    <name evidence="1" type="ORF">CNX65_29445</name>
</gene>
<reference evidence="1" key="1">
    <citation type="submission" date="2017-09" db="EMBL/GenBank/DDBJ databases">
        <title>Complete Genome Sequence of ansamitocin-producing Bacterium Actinosynnema pretiosum X47.</title>
        <authorList>
            <person name="Cao G."/>
            <person name="Zong G."/>
            <person name="Zhong C."/>
            <person name="Fu J."/>
        </authorList>
    </citation>
    <scope>NUCLEOTIDE SEQUENCE [LARGE SCALE GENOMIC DNA]</scope>
    <source>
        <strain evidence="1">X47</strain>
    </source>
</reference>
<protein>
    <submittedName>
        <fullName evidence="1">Uncharacterized protein</fullName>
    </submittedName>
</protein>
<dbReference type="RefSeq" id="WP_096496654.1">
    <property type="nucleotide sequence ID" value="NZ_CP023445.1"/>
</dbReference>
<dbReference type="EMBL" id="CP023445">
    <property type="protein sequence ID" value="ATE56907.1"/>
    <property type="molecule type" value="Genomic_DNA"/>
</dbReference>
<name>A0A290ZD34_9PSEU</name>
<accession>A0A290ZD34</accession>
<evidence type="ECO:0000313" key="1">
    <source>
        <dbReference type="EMBL" id="ATE56907.1"/>
    </source>
</evidence>
<sequence>MASVGEVAERVARVVELAGRCRAALVVARDSAQDAFSLPATSLRGAEGLEADAAEALRSGLIGEVGTTVPEAPPTTRRTASNAFANPCRLRW</sequence>
<dbReference type="Proteomes" id="UP000218505">
    <property type="component" value="Chromosome"/>
</dbReference>
<dbReference type="KEGG" id="apre:CNX65_29445"/>
<evidence type="ECO:0000313" key="2">
    <source>
        <dbReference type="Proteomes" id="UP000218505"/>
    </source>
</evidence>
<dbReference type="AlphaFoldDB" id="A0A290ZD34"/>
<proteinExistence type="predicted"/>
<organism evidence="1 2">
    <name type="scientific">Actinosynnema pretiosum</name>
    <dbReference type="NCBI Taxonomy" id="42197"/>
    <lineage>
        <taxon>Bacteria</taxon>
        <taxon>Bacillati</taxon>
        <taxon>Actinomycetota</taxon>
        <taxon>Actinomycetes</taxon>
        <taxon>Pseudonocardiales</taxon>
        <taxon>Pseudonocardiaceae</taxon>
        <taxon>Actinosynnema</taxon>
    </lineage>
</organism>